<dbReference type="PANTHER" id="PTHR38115:SF1">
    <property type="entry name" value="LIPOCALIN-LIKE DOMAIN-CONTAINING PROTEIN"/>
    <property type="match status" value="1"/>
</dbReference>
<dbReference type="RefSeq" id="XP_001220465.1">
    <property type="nucleotide sequence ID" value="XM_001220464.1"/>
</dbReference>
<keyword evidence="2" id="KW-1185">Reference proteome</keyword>
<dbReference type="GeneID" id="4387562"/>
<dbReference type="HOGENOM" id="CLU_088979_2_0_1"/>
<proteinExistence type="predicted"/>
<evidence type="ECO:0000313" key="2">
    <source>
        <dbReference type="Proteomes" id="UP000001056"/>
    </source>
</evidence>
<dbReference type="VEuPathDB" id="FungiDB:CHGG_01244"/>
<dbReference type="Proteomes" id="UP000001056">
    <property type="component" value="Unassembled WGS sequence"/>
</dbReference>
<dbReference type="OMA" id="MVYDGPN"/>
<name>Q2HEW0_CHAGB</name>
<dbReference type="EMBL" id="CH408029">
    <property type="protein sequence ID" value="EAQ93009.1"/>
    <property type="molecule type" value="Genomic_DNA"/>
</dbReference>
<dbReference type="InParanoid" id="Q2HEW0"/>
<organism evidence="1 2">
    <name type="scientific">Chaetomium globosum (strain ATCC 6205 / CBS 148.51 / DSM 1962 / NBRC 6347 / NRRL 1970)</name>
    <name type="common">Soil fungus</name>
    <dbReference type="NCBI Taxonomy" id="306901"/>
    <lineage>
        <taxon>Eukaryota</taxon>
        <taxon>Fungi</taxon>
        <taxon>Dikarya</taxon>
        <taxon>Ascomycota</taxon>
        <taxon>Pezizomycotina</taxon>
        <taxon>Sordariomycetes</taxon>
        <taxon>Sordariomycetidae</taxon>
        <taxon>Sordariales</taxon>
        <taxon>Chaetomiaceae</taxon>
        <taxon>Chaetomium</taxon>
    </lineage>
</organism>
<reference evidence="2" key="1">
    <citation type="journal article" date="2015" name="Genome Announc.">
        <title>Draft genome sequence of the cellulolytic fungus Chaetomium globosum.</title>
        <authorList>
            <person name="Cuomo C.A."/>
            <person name="Untereiner W.A."/>
            <person name="Ma L.-J."/>
            <person name="Grabherr M."/>
            <person name="Birren B.W."/>
        </authorList>
    </citation>
    <scope>NUCLEOTIDE SEQUENCE [LARGE SCALE GENOMIC DNA]</scope>
    <source>
        <strain evidence="2">ATCC 6205 / CBS 148.51 / DSM 1962 / NBRC 6347 / NRRL 1970</strain>
    </source>
</reference>
<dbReference type="InterPro" id="IPR053037">
    <property type="entry name" value="Pericyclase_pydY-like"/>
</dbReference>
<dbReference type="PANTHER" id="PTHR38115">
    <property type="entry name" value="LIPOCALIN-LIKE DOMAIN-CONTAINING PROTEIN"/>
    <property type="match status" value="1"/>
</dbReference>
<dbReference type="eggNOG" id="ENOG502SNR5">
    <property type="taxonomic scope" value="Eukaryota"/>
</dbReference>
<dbReference type="AlphaFoldDB" id="Q2HEW0"/>
<accession>Q2HEW0</accession>
<protein>
    <submittedName>
        <fullName evidence="1">Uncharacterized protein</fullName>
    </submittedName>
</protein>
<evidence type="ECO:0000313" key="1">
    <source>
        <dbReference type="EMBL" id="EAQ93009.1"/>
    </source>
</evidence>
<gene>
    <name evidence="1" type="ORF">CHGG_01244</name>
</gene>
<sequence>MAAPTTINIDDVSGRWLLNRQLSESTEAMFALQGIPWIIRKIINFATLELEYVKLDTTPDATAARLAFKQTVRPGGFDTRNEYILDGESRTDTVPIFGEISMRCHYVGNEEAAKHDAVGLETGADNAGHAAILEILRSEPMGWAATTVWGFEVIDGVRRFVKHNSTIKGEKVEKAKLVFDYLGPPQV</sequence>
<dbReference type="OrthoDB" id="425354at2759"/>